<name>A0A1M4U6R8_9BACL</name>
<dbReference type="GO" id="GO:0016491">
    <property type="term" value="F:oxidoreductase activity"/>
    <property type="evidence" value="ECO:0007669"/>
    <property type="project" value="UniProtKB-KW"/>
</dbReference>
<evidence type="ECO:0000256" key="2">
    <source>
        <dbReference type="ARBA" id="ARBA00022729"/>
    </source>
</evidence>
<keyword evidence="6" id="KW-1133">Transmembrane helix</keyword>
<keyword evidence="9" id="KW-1185">Reference proteome</keyword>
<sequence>MAQKKAKSGIDIQSVMLFSLLIIFLGLGVFVLFDYIVKGDSTSTTTQKVENFDYANQPRIGKTTAPIKIMEFGDFKCPTCKFFHDEVYPQLKKEYIDTGKVQMYFKNLQFLGKDSVTAGMVGESIYKLNNDAFWKYYDAIYQNQQDESKEWATPAFLLDLVKKHIPEVDVKRIEAELTAKTYEKAVVTESAEAQQKYKLTAVPSIYVNGKQLDNEVALSYPKLKAYLEKELQAK</sequence>
<accession>A0A1M4U6R8</accession>
<keyword evidence="6" id="KW-0812">Transmembrane</keyword>
<evidence type="ECO:0000256" key="3">
    <source>
        <dbReference type="ARBA" id="ARBA00023002"/>
    </source>
</evidence>
<dbReference type="GO" id="GO:0016853">
    <property type="term" value="F:isomerase activity"/>
    <property type="evidence" value="ECO:0007669"/>
    <property type="project" value="UniProtKB-KW"/>
</dbReference>
<keyword evidence="8" id="KW-0413">Isomerase</keyword>
<dbReference type="Proteomes" id="UP000184476">
    <property type="component" value="Unassembled WGS sequence"/>
</dbReference>
<proteinExistence type="inferred from homology"/>
<keyword evidence="6" id="KW-0472">Membrane</keyword>
<organism evidence="8 9">
    <name type="scientific">Seinonella peptonophila</name>
    <dbReference type="NCBI Taxonomy" id="112248"/>
    <lineage>
        <taxon>Bacteria</taxon>
        <taxon>Bacillati</taxon>
        <taxon>Bacillota</taxon>
        <taxon>Bacilli</taxon>
        <taxon>Bacillales</taxon>
        <taxon>Thermoactinomycetaceae</taxon>
        <taxon>Seinonella</taxon>
    </lineage>
</organism>
<keyword evidence="2" id="KW-0732">Signal</keyword>
<reference evidence="8 9" key="1">
    <citation type="submission" date="2016-11" db="EMBL/GenBank/DDBJ databases">
        <authorList>
            <person name="Jaros S."/>
            <person name="Januszkiewicz K."/>
            <person name="Wedrychowicz H."/>
        </authorList>
    </citation>
    <scope>NUCLEOTIDE SEQUENCE [LARGE SCALE GENOMIC DNA]</scope>
    <source>
        <strain evidence="8 9">DSM 44666</strain>
    </source>
</reference>
<evidence type="ECO:0000256" key="4">
    <source>
        <dbReference type="ARBA" id="ARBA00023157"/>
    </source>
</evidence>
<feature type="domain" description="Thioredoxin-like fold" evidence="7">
    <location>
        <begin position="56"/>
        <end position="227"/>
    </location>
</feature>
<keyword evidence="3" id="KW-0560">Oxidoreductase</keyword>
<dbReference type="PANTHER" id="PTHR13887:SF14">
    <property type="entry name" value="DISULFIDE BOND FORMATION PROTEIN D"/>
    <property type="match status" value="1"/>
</dbReference>
<gene>
    <name evidence="8" type="ORF">SAMN05444392_101834</name>
</gene>
<evidence type="ECO:0000256" key="5">
    <source>
        <dbReference type="ARBA" id="ARBA00023284"/>
    </source>
</evidence>
<protein>
    <submittedName>
        <fullName evidence="8">Protein-disulfide isomerase</fullName>
    </submittedName>
</protein>
<keyword evidence="5" id="KW-0676">Redox-active center</keyword>
<dbReference type="STRING" id="112248.SAMN05444392_101834"/>
<dbReference type="Gene3D" id="3.40.30.10">
    <property type="entry name" value="Glutaredoxin"/>
    <property type="match status" value="1"/>
</dbReference>
<dbReference type="PANTHER" id="PTHR13887">
    <property type="entry name" value="GLUTATHIONE S-TRANSFERASE KAPPA"/>
    <property type="match status" value="1"/>
</dbReference>
<dbReference type="SUPFAM" id="SSF52833">
    <property type="entry name" value="Thioredoxin-like"/>
    <property type="match status" value="1"/>
</dbReference>
<dbReference type="Pfam" id="PF13462">
    <property type="entry name" value="Thioredoxin_4"/>
    <property type="match status" value="1"/>
</dbReference>
<keyword evidence="4" id="KW-1015">Disulfide bond</keyword>
<evidence type="ECO:0000256" key="1">
    <source>
        <dbReference type="ARBA" id="ARBA00005791"/>
    </source>
</evidence>
<comment type="similarity">
    <text evidence="1">Belongs to the thioredoxin family. DsbA subfamily.</text>
</comment>
<dbReference type="EMBL" id="FQVL01000001">
    <property type="protein sequence ID" value="SHE52267.1"/>
    <property type="molecule type" value="Genomic_DNA"/>
</dbReference>
<evidence type="ECO:0000259" key="7">
    <source>
        <dbReference type="Pfam" id="PF13462"/>
    </source>
</evidence>
<evidence type="ECO:0000313" key="9">
    <source>
        <dbReference type="Proteomes" id="UP000184476"/>
    </source>
</evidence>
<dbReference type="InterPro" id="IPR036249">
    <property type="entry name" value="Thioredoxin-like_sf"/>
</dbReference>
<evidence type="ECO:0000256" key="6">
    <source>
        <dbReference type="SAM" id="Phobius"/>
    </source>
</evidence>
<dbReference type="OrthoDB" id="117402at2"/>
<dbReference type="AlphaFoldDB" id="A0A1M4U6R8"/>
<dbReference type="RefSeq" id="WP_084731035.1">
    <property type="nucleotide sequence ID" value="NZ_FQVL01000001.1"/>
</dbReference>
<evidence type="ECO:0000313" key="8">
    <source>
        <dbReference type="EMBL" id="SHE52267.1"/>
    </source>
</evidence>
<feature type="transmembrane region" description="Helical" evidence="6">
    <location>
        <begin position="12"/>
        <end position="33"/>
    </location>
</feature>
<dbReference type="InterPro" id="IPR012336">
    <property type="entry name" value="Thioredoxin-like_fold"/>
</dbReference>